<protein>
    <submittedName>
        <fullName evidence="2">Uncharacterized protein</fullName>
    </submittedName>
</protein>
<sequence>MGLSNFFRYIFPILLSASISAEIKLPEISTKQSINNLRFISSNGRFTFYQRRSGSLLLSTNYKVEEVLKGSIGTHYTVSGSKERKYHIIEQSLNYHTYLSVRKLKKIFITPYGKNSPILMGEGIDSKLHLNDSWISYYKPYQHILVFKNVETPSISFEIKIQNIKNPYFVPHRVLLSSTVVLFSDLNKNGTPGLISFNRTSGKSLLLIKAENVQMRYELCSTDQHIYIGNFSLNKLNPFSSISLYKKANFNLGKGRIVYDNNKNDIGQMICNHTKDKIFFIKDMSEEYGGAGFEASVIDTKTKKVKILSSLKWVNSIINMDERLLLPYRGSFYVLKGDNNILNKDNLLTEEKKEEKDEKKVSNKENSPEQSKKDKKK</sequence>
<evidence type="ECO:0000313" key="3">
    <source>
        <dbReference type="Proteomes" id="UP000196531"/>
    </source>
</evidence>
<name>A0A1Y5FBK8_9BACT</name>
<reference evidence="3" key="1">
    <citation type="journal article" date="2017" name="Proc. Natl. Acad. Sci. U.S.A.">
        <title>Simulation of Deepwater Horizon oil plume reveals substrate specialization within a complex community of hydrocarbon-degraders.</title>
        <authorList>
            <person name="Hu P."/>
            <person name="Dubinsky E.A."/>
            <person name="Probst A.J."/>
            <person name="Wang J."/>
            <person name="Sieber C.M.K."/>
            <person name="Tom L.M."/>
            <person name="Gardinali P."/>
            <person name="Banfield J.F."/>
            <person name="Atlas R.M."/>
            <person name="Andersen G.L."/>
        </authorList>
    </citation>
    <scope>NUCLEOTIDE SEQUENCE [LARGE SCALE GENOMIC DNA]</scope>
</reference>
<dbReference type="AlphaFoldDB" id="A0A1Y5FBK8"/>
<gene>
    <name evidence="2" type="ORF">A9Q84_05865</name>
</gene>
<proteinExistence type="predicted"/>
<dbReference type="Proteomes" id="UP000196531">
    <property type="component" value="Unassembled WGS sequence"/>
</dbReference>
<dbReference type="EMBL" id="MAAO01000004">
    <property type="protein sequence ID" value="OUR98937.1"/>
    <property type="molecule type" value="Genomic_DNA"/>
</dbReference>
<comment type="caution">
    <text evidence="2">The sequence shown here is derived from an EMBL/GenBank/DDBJ whole genome shotgun (WGS) entry which is preliminary data.</text>
</comment>
<evidence type="ECO:0000256" key="1">
    <source>
        <dbReference type="SAM" id="MobiDB-lite"/>
    </source>
</evidence>
<evidence type="ECO:0000313" key="2">
    <source>
        <dbReference type="EMBL" id="OUR98937.1"/>
    </source>
</evidence>
<accession>A0A1Y5FBK8</accession>
<organism evidence="2 3">
    <name type="scientific">Halobacteriovorax marinus</name>
    <dbReference type="NCBI Taxonomy" id="97084"/>
    <lineage>
        <taxon>Bacteria</taxon>
        <taxon>Pseudomonadati</taxon>
        <taxon>Bdellovibrionota</taxon>
        <taxon>Bacteriovoracia</taxon>
        <taxon>Bacteriovoracales</taxon>
        <taxon>Halobacteriovoraceae</taxon>
        <taxon>Halobacteriovorax</taxon>
    </lineage>
</organism>
<feature type="compositionally biased region" description="Basic and acidic residues" evidence="1">
    <location>
        <begin position="347"/>
        <end position="377"/>
    </location>
</feature>
<feature type="region of interest" description="Disordered" evidence="1">
    <location>
        <begin position="346"/>
        <end position="377"/>
    </location>
</feature>